<protein>
    <submittedName>
        <fullName evidence="1">Uncharacterized protein</fullName>
    </submittedName>
</protein>
<dbReference type="AlphaFoldDB" id="A0A9N9WLF0"/>
<sequence length="581" mass="68143">MARKKRARSRNFSQQVCNKMKRAKGEEYKSRNGEIKSAKVFQHVDCGCGLKCFLRVSFDERKALFEEFHKIGDVTNQKLFILGMTTLQEIVRKQGKNIRKRTGNVLYVLRSVIPDSTLKEKVCLTFFSNTFMVNTRTIQRWSKIRQPSKLIHQNRGKPSSRKIDYPDVMEFINSYELYESHYCRAKHENKKYLPPNYTIRRFYEDYTSHCNLKGKVPTVTEEKFYDIIQYETEISIHVPLQDTCASCDKLKVQIQHAKDAGKRNKLNAQKKEHLTDVDIVKHQFDLDKEKADDEYFVYTFDLQKMLVLPILSTSVAYYKRNFNLYNLGVHPFPKNEDTSMFVWSEVEGSKGAEEIPSCLIKFLKEHAASASHIVSYSDRAGGQNRNIKIVLAFLRLLADPTMKVETIDLKYLISGHSRLPNDRDFALIERKIKQHSAIFLPSHYIDIIKSARNESFKVYSMTREDFRTTKELEGSITNRRISKSKTVVNWMNFAWIRLEKDHPFQIKFKKNFMDEDFSIIDITKRGNNLKNLFEVIPSLLYPNERRITAAKKKDLLDLLPYIPVEYHNFYENLGSLDNDEE</sequence>
<dbReference type="EMBL" id="OU895877">
    <property type="protein sequence ID" value="CAG9797918.1"/>
    <property type="molecule type" value="Genomic_DNA"/>
</dbReference>
<proteinExistence type="predicted"/>
<accession>A0A9N9WLF0</accession>
<dbReference type="PANTHER" id="PTHR10773">
    <property type="entry name" value="DNA-DIRECTED RNA POLYMERASES I, II, AND III SUBUNIT RPABC2"/>
    <property type="match status" value="1"/>
</dbReference>
<evidence type="ECO:0000313" key="1">
    <source>
        <dbReference type="EMBL" id="CAG9797918.1"/>
    </source>
</evidence>
<reference evidence="1" key="1">
    <citation type="submission" date="2022-01" db="EMBL/GenBank/DDBJ databases">
        <authorList>
            <person name="King R."/>
        </authorList>
    </citation>
    <scope>NUCLEOTIDE SEQUENCE</scope>
</reference>
<dbReference type="OrthoDB" id="7764560at2759"/>
<reference evidence="1" key="2">
    <citation type="submission" date="2022-10" db="EMBL/GenBank/DDBJ databases">
        <authorList>
            <consortium name="ENA_rothamsted_submissions"/>
            <consortium name="culmorum"/>
            <person name="King R."/>
        </authorList>
    </citation>
    <scope>NUCLEOTIDE SEQUENCE</scope>
</reference>
<dbReference type="Proteomes" id="UP001153620">
    <property type="component" value="Chromosome 1"/>
</dbReference>
<organism evidence="1 2">
    <name type="scientific">Chironomus riparius</name>
    <dbReference type="NCBI Taxonomy" id="315576"/>
    <lineage>
        <taxon>Eukaryota</taxon>
        <taxon>Metazoa</taxon>
        <taxon>Ecdysozoa</taxon>
        <taxon>Arthropoda</taxon>
        <taxon>Hexapoda</taxon>
        <taxon>Insecta</taxon>
        <taxon>Pterygota</taxon>
        <taxon>Neoptera</taxon>
        <taxon>Endopterygota</taxon>
        <taxon>Diptera</taxon>
        <taxon>Nematocera</taxon>
        <taxon>Chironomoidea</taxon>
        <taxon>Chironomidae</taxon>
        <taxon>Chironominae</taxon>
        <taxon>Chironomus</taxon>
    </lineage>
</organism>
<keyword evidence="2" id="KW-1185">Reference proteome</keyword>
<dbReference type="PANTHER" id="PTHR10773:SF19">
    <property type="match status" value="1"/>
</dbReference>
<evidence type="ECO:0000313" key="2">
    <source>
        <dbReference type="Proteomes" id="UP001153620"/>
    </source>
</evidence>
<name>A0A9N9WLF0_9DIPT</name>
<gene>
    <name evidence="1" type="ORF">CHIRRI_LOCUS904</name>
</gene>